<dbReference type="PANTHER" id="PTHR43671">
    <property type="entry name" value="SERINE/THREONINE-PROTEIN KINASE NEK"/>
    <property type="match status" value="1"/>
</dbReference>
<dbReference type="OMA" id="CYISDIR"/>
<gene>
    <name evidence="12" type="ORF">PPRIM_AZ9-3.1.T0470242</name>
</gene>
<feature type="compositionally biased region" description="Low complexity" evidence="10">
    <location>
        <begin position="330"/>
        <end position="342"/>
    </location>
</feature>
<organism evidence="12 13">
    <name type="scientific">Paramecium primaurelia</name>
    <dbReference type="NCBI Taxonomy" id="5886"/>
    <lineage>
        <taxon>Eukaryota</taxon>
        <taxon>Sar</taxon>
        <taxon>Alveolata</taxon>
        <taxon>Ciliophora</taxon>
        <taxon>Intramacronucleata</taxon>
        <taxon>Oligohymenophorea</taxon>
        <taxon>Peniculida</taxon>
        <taxon>Parameciidae</taxon>
        <taxon>Paramecium</taxon>
    </lineage>
</organism>
<evidence type="ECO:0000259" key="11">
    <source>
        <dbReference type="PROSITE" id="PS50011"/>
    </source>
</evidence>
<proteinExistence type="inferred from homology"/>
<dbReference type="EMBL" id="CAJJDM010000047">
    <property type="protein sequence ID" value="CAD8071560.1"/>
    <property type="molecule type" value="Genomic_DNA"/>
</dbReference>
<evidence type="ECO:0000256" key="3">
    <source>
        <dbReference type="ARBA" id="ARBA00022527"/>
    </source>
</evidence>
<feature type="region of interest" description="Disordered" evidence="10">
    <location>
        <begin position="391"/>
        <end position="422"/>
    </location>
</feature>
<dbReference type="GO" id="GO:0005524">
    <property type="term" value="F:ATP binding"/>
    <property type="evidence" value="ECO:0007669"/>
    <property type="project" value="UniProtKB-UniRule"/>
</dbReference>
<dbReference type="EC" id="2.7.11.1" evidence="2"/>
<dbReference type="PANTHER" id="PTHR43671:SF13">
    <property type="entry name" value="SERINE_THREONINE-PROTEIN KINASE NEK2"/>
    <property type="match status" value="1"/>
</dbReference>
<feature type="domain" description="Protein kinase" evidence="11">
    <location>
        <begin position="9"/>
        <end position="274"/>
    </location>
</feature>
<accession>A0A8S1LU57</accession>
<protein>
    <recommendedName>
        <fullName evidence="2">non-specific serine/threonine protein kinase</fullName>
        <ecNumber evidence="2">2.7.11.1</ecNumber>
    </recommendedName>
</protein>
<keyword evidence="5 8" id="KW-0547">Nucleotide-binding</keyword>
<evidence type="ECO:0000256" key="2">
    <source>
        <dbReference type="ARBA" id="ARBA00012513"/>
    </source>
</evidence>
<dbReference type="FunFam" id="1.10.510.10:FF:001587">
    <property type="entry name" value="AGC family protein kinase"/>
    <property type="match status" value="1"/>
</dbReference>
<evidence type="ECO:0000256" key="6">
    <source>
        <dbReference type="ARBA" id="ARBA00022777"/>
    </source>
</evidence>
<dbReference type="GO" id="GO:0004674">
    <property type="term" value="F:protein serine/threonine kinase activity"/>
    <property type="evidence" value="ECO:0007669"/>
    <property type="project" value="UniProtKB-KW"/>
</dbReference>
<keyword evidence="4" id="KW-0808">Transferase</keyword>
<dbReference type="PROSITE" id="PS00108">
    <property type="entry name" value="PROTEIN_KINASE_ST"/>
    <property type="match status" value="1"/>
</dbReference>
<dbReference type="PROSITE" id="PS00107">
    <property type="entry name" value="PROTEIN_KINASE_ATP"/>
    <property type="match status" value="1"/>
</dbReference>
<name>A0A8S1LU57_PARPR</name>
<feature type="compositionally biased region" description="Polar residues" evidence="10">
    <location>
        <begin position="397"/>
        <end position="406"/>
    </location>
</feature>
<dbReference type="InterPro" id="IPR008271">
    <property type="entry name" value="Ser/Thr_kinase_AS"/>
</dbReference>
<evidence type="ECO:0000256" key="8">
    <source>
        <dbReference type="PROSITE-ProRule" id="PRU10141"/>
    </source>
</evidence>
<evidence type="ECO:0000313" key="12">
    <source>
        <dbReference type="EMBL" id="CAD8071560.1"/>
    </source>
</evidence>
<dbReference type="InterPro" id="IPR000719">
    <property type="entry name" value="Prot_kinase_dom"/>
</dbReference>
<dbReference type="PROSITE" id="PS50011">
    <property type="entry name" value="PROTEIN_KINASE_DOM"/>
    <property type="match status" value="1"/>
</dbReference>
<dbReference type="InterPro" id="IPR017441">
    <property type="entry name" value="Protein_kinase_ATP_BS"/>
</dbReference>
<keyword evidence="3 9" id="KW-0723">Serine/threonine-protein kinase</keyword>
<evidence type="ECO:0000313" key="13">
    <source>
        <dbReference type="Proteomes" id="UP000688137"/>
    </source>
</evidence>
<dbReference type="Pfam" id="PF00069">
    <property type="entry name" value="Pkinase"/>
    <property type="match status" value="1"/>
</dbReference>
<reference evidence="12" key="1">
    <citation type="submission" date="2021-01" db="EMBL/GenBank/DDBJ databases">
        <authorList>
            <consortium name="Genoscope - CEA"/>
            <person name="William W."/>
        </authorList>
    </citation>
    <scope>NUCLEOTIDE SEQUENCE</scope>
</reference>
<comment type="similarity">
    <text evidence="1">Belongs to the protein kinase superfamily. NEK Ser/Thr protein kinase family. NIMA subfamily.</text>
</comment>
<feature type="binding site" evidence="8">
    <location>
        <position position="38"/>
    </location>
    <ligand>
        <name>ATP</name>
        <dbReference type="ChEBI" id="CHEBI:30616"/>
    </ligand>
</feature>
<evidence type="ECO:0000256" key="1">
    <source>
        <dbReference type="ARBA" id="ARBA00010886"/>
    </source>
</evidence>
<dbReference type="Proteomes" id="UP000688137">
    <property type="component" value="Unassembled WGS sequence"/>
</dbReference>
<feature type="compositionally biased region" description="Polar residues" evidence="10">
    <location>
        <begin position="307"/>
        <end position="329"/>
    </location>
</feature>
<evidence type="ECO:0000256" key="10">
    <source>
        <dbReference type="SAM" id="MobiDB-lite"/>
    </source>
</evidence>
<comment type="caution">
    <text evidence="12">The sequence shown here is derived from an EMBL/GenBank/DDBJ whole genome shotgun (WGS) entry which is preliminary data.</text>
</comment>
<dbReference type="SMART" id="SM00220">
    <property type="entry name" value="S_TKc"/>
    <property type="match status" value="1"/>
</dbReference>
<feature type="region of interest" description="Disordered" evidence="10">
    <location>
        <begin position="301"/>
        <end position="342"/>
    </location>
</feature>
<evidence type="ECO:0000256" key="9">
    <source>
        <dbReference type="RuleBase" id="RU000304"/>
    </source>
</evidence>
<dbReference type="AlphaFoldDB" id="A0A8S1LU57"/>
<evidence type="ECO:0000256" key="4">
    <source>
        <dbReference type="ARBA" id="ARBA00022679"/>
    </source>
</evidence>
<keyword evidence="7 8" id="KW-0067">ATP-binding</keyword>
<keyword evidence="6" id="KW-0418">Kinase</keyword>
<dbReference type="FunFam" id="3.30.200.20:FF:000097">
    <property type="entry name" value="Probable serine/threonine-protein kinase nek1"/>
    <property type="match status" value="1"/>
</dbReference>
<dbReference type="InterPro" id="IPR050660">
    <property type="entry name" value="NEK_Ser/Thr_kinase"/>
</dbReference>
<evidence type="ECO:0000256" key="7">
    <source>
        <dbReference type="ARBA" id="ARBA00022840"/>
    </source>
</evidence>
<evidence type="ECO:0000256" key="5">
    <source>
        <dbReference type="ARBA" id="ARBA00022741"/>
    </source>
</evidence>
<sequence length="461" mass="53296">MNEVSVADFEILRKLGQGSYSSVYKVRRKSDGQEYAMKKVQMTGLSIKEKQNALNEVRILASLSNLHIIGYREAFIKGETLFLILEFAGGGDLQQKIEYTKKKGLGFHFDEQLIWNYLIEMLIGLNELHNNGIYHRDIKCANVFLTQDHKHIKLGDLNVAKIVKSNQLANTKAGTPYYASPEVWKDEPYDQKCDIWSLGCVIYEMAQLQPPFLANDLYHLQKKIQRGIYEPLNQRYSKELSYLISRCLQISPKTRASCEDLLNFEEIKKRQQYTDSGQLLTNGSKLLGTIYLPRNYKDITLPRPRYQTDNSDASLTLNKRPSSRVQRTKSNNISNDSDSPSFKKIKIKNKLSNNLNIPSLQRSISQNNSQLKENIPNNSNIYQLLPLHHQHHPSHQGYQSNNTGQCSPRLRKQLSSPQQQKQKLQSILQQDFYLPRIDQKQLNKHHKINSKCYISDIRKLL</sequence>
<feature type="compositionally biased region" description="Low complexity" evidence="10">
    <location>
        <begin position="413"/>
        <end position="422"/>
    </location>
</feature>
<keyword evidence="13" id="KW-1185">Reference proteome</keyword>